<dbReference type="OrthoDB" id="2633179at2"/>
<reference evidence="1 2" key="1">
    <citation type="submission" date="2020-01" db="EMBL/GenBank/DDBJ databases">
        <title>Paenibacillus soybeanensis sp. nov. isolated from the nodules of soybean (Glycine max(L.) Merr).</title>
        <authorList>
            <person name="Wang H."/>
        </authorList>
    </citation>
    <scope>NUCLEOTIDE SEQUENCE [LARGE SCALE GENOMIC DNA]</scope>
    <source>
        <strain evidence="1 2">DSM 23054</strain>
    </source>
</reference>
<evidence type="ECO:0000313" key="2">
    <source>
        <dbReference type="Proteomes" id="UP000558113"/>
    </source>
</evidence>
<evidence type="ECO:0000313" key="1">
    <source>
        <dbReference type="EMBL" id="NBC72184.1"/>
    </source>
</evidence>
<protein>
    <recommendedName>
        <fullName evidence="3">YgiT-type zinc finger protein</fullName>
    </recommendedName>
</protein>
<organism evidence="1 2">
    <name type="scientific">Paenibacillus sacheonensis</name>
    <dbReference type="NCBI Taxonomy" id="742054"/>
    <lineage>
        <taxon>Bacteria</taxon>
        <taxon>Bacillati</taxon>
        <taxon>Bacillota</taxon>
        <taxon>Bacilli</taxon>
        <taxon>Bacillales</taxon>
        <taxon>Paenibacillaceae</taxon>
        <taxon>Paenibacillus</taxon>
    </lineage>
</organism>
<proteinExistence type="predicted"/>
<name>A0A7X5C4A5_9BACL</name>
<accession>A0A7X5C4A5</accession>
<sequence length="150" mass="17132">MSEFDDEDKKRIISDFESILPKLWERARSEAKMDTESEFLSESLEGKSIEELWEMAYGIESLEEQKLKREARKLKADYGEAELNILVCPLCNHDQVINSDVDWEITSGNKKIKSIKVRGAVCLNCSETFVASDGVKAVLKAIQESKRIKE</sequence>
<dbReference type="AlphaFoldDB" id="A0A7X5C4A5"/>
<dbReference type="Proteomes" id="UP000558113">
    <property type="component" value="Unassembled WGS sequence"/>
</dbReference>
<gene>
    <name evidence="1" type="ORF">GT003_24565</name>
</gene>
<keyword evidence="2" id="KW-1185">Reference proteome</keyword>
<dbReference type="Gene3D" id="3.10.20.860">
    <property type="match status" value="1"/>
</dbReference>
<comment type="caution">
    <text evidence="1">The sequence shown here is derived from an EMBL/GenBank/DDBJ whole genome shotgun (WGS) entry which is preliminary data.</text>
</comment>
<dbReference type="RefSeq" id="WP_161702920.1">
    <property type="nucleotide sequence ID" value="NZ_JAAAMU010000017.1"/>
</dbReference>
<evidence type="ECO:0008006" key="3">
    <source>
        <dbReference type="Google" id="ProtNLM"/>
    </source>
</evidence>
<dbReference type="EMBL" id="JAAAMU010000017">
    <property type="protein sequence ID" value="NBC72184.1"/>
    <property type="molecule type" value="Genomic_DNA"/>
</dbReference>